<evidence type="ECO:0000256" key="4">
    <source>
        <dbReference type="PROSITE-ProRule" id="PRU00409"/>
    </source>
</evidence>
<dbReference type="Pfam" id="PF13535">
    <property type="entry name" value="ATP-grasp_4"/>
    <property type="match status" value="1"/>
</dbReference>
<keyword evidence="3 4" id="KW-0067">ATP-binding</keyword>
<dbReference type="PROSITE" id="PS50975">
    <property type="entry name" value="ATP_GRASP"/>
    <property type="match status" value="1"/>
</dbReference>
<dbReference type="GO" id="GO:0005524">
    <property type="term" value="F:ATP binding"/>
    <property type="evidence" value="ECO:0007669"/>
    <property type="project" value="UniProtKB-UniRule"/>
</dbReference>
<dbReference type="InterPro" id="IPR052032">
    <property type="entry name" value="ATP-dep_AA_Ligase"/>
</dbReference>
<evidence type="ECO:0000313" key="7">
    <source>
        <dbReference type="Proteomes" id="UP000034196"/>
    </source>
</evidence>
<name>A0A1J4NMX8_9ACTN</name>
<comment type="caution">
    <text evidence="6">The sequence shown here is derived from an EMBL/GenBank/DDBJ whole genome shotgun (WGS) entry which is preliminary data.</text>
</comment>
<keyword evidence="7" id="KW-1185">Reference proteome</keyword>
<dbReference type="Proteomes" id="UP000034196">
    <property type="component" value="Unassembled WGS sequence"/>
</dbReference>
<keyword evidence="1" id="KW-0436">Ligase</keyword>
<evidence type="ECO:0000259" key="5">
    <source>
        <dbReference type="PROSITE" id="PS50975"/>
    </source>
</evidence>
<dbReference type="GO" id="GO:0046872">
    <property type="term" value="F:metal ion binding"/>
    <property type="evidence" value="ECO:0007669"/>
    <property type="project" value="InterPro"/>
</dbReference>
<feature type="domain" description="ATP-grasp" evidence="5">
    <location>
        <begin position="113"/>
        <end position="310"/>
    </location>
</feature>
<dbReference type="EMBL" id="LAVA02000097">
    <property type="protein sequence ID" value="OIJ63640.1"/>
    <property type="molecule type" value="Genomic_DNA"/>
</dbReference>
<dbReference type="OrthoDB" id="24041at2"/>
<keyword evidence="2 4" id="KW-0547">Nucleotide-binding</keyword>
<dbReference type="RefSeq" id="WP_046591866.1">
    <property type="nucleotide sequence ID" value="NZ_LAVA02000097.1"/>
</dbReference>
<dbReference type="InterPro" id="IPR011761">
    <property type="entry name" value="ATP-grasp"/>
</dbReference>
<dbReference type="SUPFAM" id="SSF56059">
    <property type="entry name" value="Glutathione synthetase ATP-binding domain-like"/>
    <property type="match status" value="1"/>
</dbReference>
<dbReference type="Gene3D" id="3.30.470.20">
    <property type="entry name" value="ATP-grasp fold, B domain"/>
    <property type="match status" value="1"/>
</dbReference>
<accession>A0A1J4NMX8</accession>
<sequence>MPHGTPHLTIVGSGNAQYRRYALQSLAERYRLSAVLPAPPTWQLPYLADWRQADPADEDATTAALADLTGPGAGVLTWGETVLETTARAAEKLSLRHMSARSAARCRDKYLTRTLLAEAGVSAVRHGLARTAEEALRIADAIGYPVVLKPRAQAGSIGVVLATDAEQVRDGFGPAAGAAYGSLPAGLGVLVEEYLPGPEISVDSVVRDGEATPVHVARKRLGFAPHFEEIGHLVTGWTREPWAAEVAELVVEAHRVLGIEVGVTHAELRLTPSGPRLVELNGRLGGDLIPYASRLATGIDLVVAAAELALGRVPDLTPTRQGCAEVRFHYPSHDGTVRRVGVYETVSVPGIAHADVLAEPGTRLLLPPRQVIPRLAVLVATGADEDACGRALDTALPLIDTDVTPLDEADTHAVA</sequence>
<gene>
    <name evidence="6" type="ORF">WN71_033005</name>
</gene>
<dbReference type="SMART" id="SM01209">
    <property type="entry name" value="GARS_A"/>
    <property type="match status" value="1"/>
</dbReference>
<evidence type="ECO:0000256" key="3">
    <source>
        <dbReference type="ARBA" id="ARBA00022840"/>
    </source>
</evidence>
<evidence type="ECO:0000256" key="1">
    <source>
        <dbReference type="ARBA" id="ARBA00022598"/>
    </source>
</evidence>
<dbReference type="STRING" id="1428628.WN71_033005"/>
<reference evidence="6" key="1">
    <citation type="submission" date="2016-10" db="EMBL/GenBank/DDBJ databases">
        <title>Genome sequence of Streptomyces mangrovisoli MUSC 149.</title>
        <authorList>
            <person name="Lee L.-H."/>
            <person name="Ser H.-L."/>
        </authorList>
    </citation>
    <scope>NUCLEOTIDE SEQUENCE [LARGE SCALE GENOMIC DNA]</scope>
    <source>
        <strain evidence="6">MUSC 149</strain>
    </source>
</reference>
<organism evidence="6 7">
    <name type="scientific">Streptomyces mangrovisoli</name>
    <dbReference type="NCBI Taxonomy" id="1428628"/>
    <lineage>
        <taxon>Bacteria</taxon>
        <taxon>Bacillati</taxon>
        <taxon>Actinomycetota</taxon>
        <taxon>Actinomycetes</taxon>
        <taxon>Kitasatosporales</taxon>
        <taxon>Streptomycetaceae</taxon>
        <taxon>Streptomyces</taxon>
    </lineage>
</organism>
<dbReference type="AlphaFoldDB" id="A0A1J4NMX8"/>
<proteinExistence type="predicted"/>
<protein>
    <submittedName>
        <fullName evidence="6">Phosphoribosylglycinamide synthetase</fullName>
    </submittedName>
</protein>
<dbReference type="PANTHER" id="PTHR43585">
    <property type="entry name" value="FUMIPYRROLE BIOSYNTHESIS PROTEIN C"/>
    <property type="match status" value="1"/>
</dbReference>
<evidence type="ECO:0000313" key="6">
    <source>
        <dbReference type="EMBL" id="OIJ63640.1"/>
    </source>
</evidence>
<evidence type="ECO:0000256" key="2">
    <source>
        <dbReference type="ARBA" id="ARBA00022741"/>
    </source>
</evidence>
<dbReference type="PANTHER" id="PTHR43585:SF2">
    <property type="entry name" value="ATP-GRASP ENZYME FSQD"/>
    <property type="match status" value="1"/>
</dbReference>
<dbReference type="GO" id="GO:0016874">
    <property type="term" value="F:ligase activity"/>
    <property type="evidence" value="ECO:0007669"/>
    <property type="project" value="UniProtKB-KW"/>
</dbReference>